<feature type="active site" description="Proton donor" evidence="3">
    <location>
        <position position="312"/>
    </location>
</feature>
<dbReference type="AlphaFoldDB" id="A0A6A6SWX9"/>
<dbReference type="InterPro" id="IPR016292">
    <property type="entry name" value="Epoxide_hydrolase"/>
</dbReference>
<evidence type="ECO:0000256" key="3">
    <source>
        <dbReference type="PIRSR" id="PIRSR001112-1"/>
    </source>
</evidence>
<comment type="similarity">
    <text evidence="1">Belongs to the peptidase S33 family.</text>
</comment>
<keyword evidence="6" id="KW-1185">Reference proteome</keyword>
<dbReference type="InterPro" id="IPR000639">
    <property type="entry name" value="Epox_hydrolase-like"/>
</dbReference>
<feature type="active site" description="Nucleophile" evidence="3">
    <location>
        <position position="178"/>
    </location>
</feature>
<dbReference type="PIRSF" id="PIRSF001112">
    <property type="entry name" value="Epoxide_hydrolase"/>
    <property type="match status" value="1"/>
</dbReference>
<reference evidence="5" key="1">
    <citation type="journal article" date="2020" name="Stud. Mycol.">
        <title>101 Dothideomycetes genomes: a test case for predicting lifestyles and emergence of pathogens.</title>
        <authorList>
            <person name="Haridas S."/>
            <person name="Albert R."/>
            <person name="Binder M."/>
            <person name="Bloem J."/>
            <person name="Labutti K."/>
            <person name="Salamov A."/>
            <person name="Andreopoulos B."/>
            <person name="Baker S."/>
            <person name="Barry K."/>
            <person name="Bills G."/>
            <person name="Bluhm B."/>
            <person name="Cannon C."/>
            <person name="Castanera R."/>
            <person name="Culley D."/>
            <person name="Daum C."/>
            <person name="Ezra D."/>
            <person name="Gonzalez J."/>
            <person name="Henrissat B."/>
            <person name="Kuo A."/>
            <person name="Liang C."/>
            <person name="Lipzen A."/>
            <person name="Lutzoni F."/>
            <person name="Magnuson J."/>
            <person name="Mondo S."/>
            <person name="Nolan M."/>
            <person name="Ohm R."/>
            <person name="Pangilinan J."/>
            <person name="Park H.-J."/>
            <person name="Ramirez L."/>
            <person name="Alfaro M."/>
            <person name="Sun H."/>
            <person name="Tritt A."/>
            <person name="Yoshinaga Y."/>
            <person name="Zwiers L.-H."/>
            <person name="Turgeon B."/>
            <person name="Goodwin S."/>
            <person name="Spatafora J."/>
            <person name="Crous P."/>
            <person name="Grigoriev I."/>
        </authorList>
    </citation>
    <scope>NUCLEOTIDE SEQUENCE</scope>
    <source>
        <strain evidence="5">CBS 122681</strain>
    </source>
</reference>
<dbReference type="Gene3D" id="3.40.50.1820">
    <property type="entry name" value="alpha/beta hydrolase"/>
    <property type="match status" value="1"/>
</dbReference>
<protein>
    <submittedName>
        <fullName evidence="5">Alpha/beta-hydrolase</fullName>
    </submittedName>
</protein>
<keyword evidence="2 5" id="KW-0378">Hydrolase</keyword>
<dbReference type="GO" id="GO:0097176">
    <property type="term" value="P:epoxide metabolic process"/>
    <property type="evidence" value="ECO:0007669"/>
    <property type="project" value="TreeGrafter"/>
</dbReference>
<dbReference type="Pfam" id="PF06441">
    <property type="entry name" value="EHN"/>
    <property type="match status" value="1"/>
</dbReference>
<dbReference type="EMBL" id="MU004439">
    <property type="protein sequence ID" value="KAF2650968.1"/>
    <property type="molecule type" value="Genomic_DNA"/>
</dbReference>
<feature type="domain" description="Epoxide hydrolase N-terminal" evidence="4">
    <location>
        <begin position="4"/>
        <end position="113"/>
    </location>
</feature>
<organism evidence="5 6">
    <name type="scientific">Lophiostoma macrostomum CBS 122681</name>
    <dbReference type="NCBI Taxonomy" id="1314788"/>
    <lineage>
        <taxon>Eukaryota</taxon>
        <taxon>Fungi</taxon>
        <taxon>Dikarya</taxon>
        <taxon>Ascomycota</taxon>
        <taxon>Pezizomycotina</taxon>
        <taxon>Dothideomycetes</taxon>
        <taxon>Pleosporomycetidae</taxon>
        <taxon>Pleosporales</taxon>
        <taxon>Lophiostomataceae</taxon>
        <taxon>Lophiostoma</taxon>
    </lineage>
</organism>
<dbReference type="InterPro" id="IPR010497">
    <property type="entry name" value="Epoxide_hydro_N"/>
</dbReference>
<dbReference type="SUPFAM" id="SSF53474">
    <property type="entry name" value="alpha/beta-Hydrolases"/>
    <property type="match status" value="1"/>
</dbReference>
<accession>A0A6A6SWX9</accession>
<evidence type="ECO:0000313" key="5">
    <source>
        <dbReference type="EMBL" id="KAF2650968.1"/>
    </source>
</evidence>
<proteinExistence type="inferred from homology"/>
<dbReference type="Proteomes" id="UP000799324">
    <property type="component" value="Unassembled WGS sequence"/>
</dbReference>
<evidence type="ECO:0000256" key="1">
    <source>
        <dbReference type="ARBA" id="ARBA00010088"/>
    </source>
</evidence>
<feature type="active site" description="Proton acceptor" evidence="3">
    <location>
        <position position="370"/>
    </location>
</feature>
<sequence>MADVRPFDPRIPQDEVDRLFRKLKDTRLPKEPIVPDADWDYGPSIEWIHKLYDYWLNKFSWAEAQKKISEWHHYTTSIEDLTVHFIHEKARVRPKGAIPLLLVHGWPGTFYEFQNVMHPLLEPKDDQEPVFDLVVPSLPGFAWSQGGPRNWTLQDTARIYDVLMKRLGYSRYAAQAGDWGHWVIRELGTGRYEACQAVHTNMCPGAPPKGTKLNDKEQKAMERAEWWMGKPLHENHMGYAVEMRTRPQTIGVAFNDHPVGIMMFVGEKYVELADPSLGTATLDKDWFNDDICTTLSLYFFTPPSIMTSMLCYYENVRHEVYTEFNSKPENLIKVPLGVSSFPFDAYPVPESGAKTTGNLKWYRSHDAGGHFACMECPNEMVNDVREFFSRFYKP</sequence>
<dbReference type="PRINTS" id="PR00412">
    <property type="entry name" value="EPOXHYDRLASE"/>
</dbReference>
<evidence type="ECO:0000256" key="2">
    <source>
        <dbReference type="ARBA" id="ARBA00022801"/>
    </source>
</evidence>
<gene>
    <name evidence="5" type="ORF">K491DRAFT_696875</name>
</gene>
<dbReference type="PANTHER" id="PTHR21661:SF79">
    <property type="entry name" value="EPOXIDE HYDROLASE"/>
    <property type="match status" value="1"/>
</dbReference>
<evidence type="ECO:0000259" key="4">
    <source>
        <dbReference type="Pfam" id="PF06441"/>
    </source>
</evidence>
<evidence type="ECO:0000313" key="6">
    <source>
        <dbReference type="Proteomes" id="UP000799324"/>
    </source>
</evidence>
<dbReference type="InterPro" id="IPR029058">
    <property type="entry name" value="AB_hydrolase_fold"/>
</dbReference>
<dbReference type="PANTHER" id="PTHR21661">
    <property type="entry name" value="EPOXIDE HYDROLASE 1-RELATED"/>
    <property type="match status" value="1"/>
</dbReference>
<dbReference type="GO" id="GO:0004301">
    <property type="term" value="F:epoxide hydrolase activity"/>
    <property type="evidence" value="ECO:0007669"/>
    <property type="project" value="TreeGrafter"/>
</dbReference>
<dbReference type="OrthoDB" id="7130006at2759"/>
<name>A0A6A6SWX9_9PLEO</name>